<dbReference type="EMBL" id="BMWH01000006">
    <property type="protein sequence ID" value="GGZ83456.1"/>
    <property type="molecule type" value="Genomic_DNA"/>
</dbReference>
<organism evidence="2 3">
    <name type="scientific">Streptomyces echinoruber</name>
    <dbReference type="NCBI Taxonomy" id="68898"/>
    <lineage>
        <taxon>Bacteria</taxon>
        <taxon>Bacillati</taxon>
        <taxon>Actinomycetota</taxon>
        <taxon>Actinomycetes</taxon>
        <taxon>Kitasatosporales</taxon>
        <taxon>Streptomycetaceae</taxon>
        <taxon>Streptomyces</taxon>
    </lineage>
</organism>
<feature type="region of interest" description="Disordered" evidence="1">
    <location>
        <begin position="43"/>
        <end position="85"/>
    </location>
</feature>
<sequence length="85" mass="8728">MLGEHVRVQVEDLHLVGRVVFEGVPVGSVSAVGRRVRGGVGHALTLSGPGTRGPAGFGTRKTMTGGVARDANGVHRDGRFIPSAS</sequence>
<evidence type="ECO:0000313" key="2">
    <source>
        <dbReference type="EMBL" id="GGZ83456.1"/>
    </source>
</evidence>
<dbReference type="AlphaFoldDB" id="A0A918R3A4"/>
<gene>
    <name evidence="2" type="ORF">GCM10010389_21620</name>
</gene>
<evidence type="ECO:0000313" key="3">
    <source>
        <dbReference type="Proteomes" id="UP000623010"/>
    </source>
</evidence>
<evidence type="ECO:0000256" key="1">
    <source>
        <dbReference type="SAM" id="MobiDB-lite"/>
    </source>
</evidence>
<comment type="caution">
    <text evidence="2">The sequence shown here is derived from an EMBL/GenBank/DDBJ whole genome shotgun (WGS) entry which is preliminary data.</text>
</comment>
<proteinExistence type="predicted"/>
<protein>
    <submittedName>
        <fullName evidence="2">Uncharacterized protein</fullName>
    </submittedName>
</protein>
<name>A0A918R3A4_9ACTN</name>
<reference evidence="2" key="1">
    <citation type="journal article" date="2014" name="Int. J. Syst. Evol. Microbiol.">
        <title>Complete genome sequence of Corynebacterium casei LMG S-19264T (=DSM 44701T), isolated from a smear-ripened cheese.</title>
        <authorList>
            <consortium name="US DOE Joint Genome Institute (JGI-PGF)"/>
            <person name="Walter F."/>
            <person name="Albersmeier A."/>
            <person name="Kalinowski J."/>
            <person name="Ruckert C."/>
        </authorList>
    </citation>
    <scope>NUCLEOTIDE SEQUENCE</scope>
    <source>
        <strain evidence="2">JCM 5016</strain>
    </source>
</reference>
<keyword evidence="3" id="KW-1185">Reference proteome</keyword>
<reference evidence="2" key="2">
    <citation type="submission" date="2020-09" db="EMBL/GenBank/DDBJ databases">
        <authorList>
            <person name="Sun Q."/>
            <person name="Ohkuma M."/>
        </authorList>
    </citation>
    <scope>NUCLEOTIDE SEQUENCE</scope>
    <source>
        <strain evidence="2">JCM 5016</strain>
    </source>
</reference>
<accession>A0A918R3A4</accession>
<dbReference type="Proteomes" id="UP000623010">
    <property type="component" value="Unassembled WGS sequence"/>
</dbReference>